<evidence type="ECO:0000313" key="5">
    <source>
        <dbReference type="EMBL" id="PKU77409.1"/>
    </source>
</evidence>
<feature type="region of interest" description="Disordered" evidence="4">
    <location>
        <begin position="51"/>
        <end position="75"/>
    </location>
</feature>
<organism evidence="5 6">
    <name type="scientific">Dendrobium catenatum</name>
    <dbReference type="NCBI Taxonomy" id="906689"/>
    <lineage>
        <taxon>Eukaryota</taxon>
        <taxon>Viridiplantae</taxon>
        <taxon>Streptophyta</taxon>
        <taxon>Embryophyta</taxon>
        <taxon>Tracheophyta</taxon>
        <taxon>Spermatophyta</taxon>
        <taxon>Magnoliopsida</taxon>
        <taxon>Liliopsida</taxon>
        <taxon>Asparagales</taxon>
        <taxon>Orchidaceae</taxon>
        <taxon>Epidendroideae</taxon>
        <taxon>Malaxideae</taxon>
        <taxon>Dendrobiinae</taxon>
        <taxon>Dendrobium</taxon>
    </lineage>
</organism>
<reference evidence="5 6" key="1">
    <citation type="journal article" date="2016" name="Sci. Rep.">
        <title>The Dendrobium catenatum Lindl. genome sequence provides insights into polysaccharide synthase, floral development and adaptive evolution.</title>
        <authorList>
            <person name="Zhang G.Q."/>
            <person name="Xu Q."/>
            <person name="Bian C."/>
            <person name="Tsai W.C."/>
            <person name="Yeh C.M."/>
            <person name="Liu K.W."/>
            <person name="Yoshida K."/>
            <person name="Zhang L.S."/>
            <person name="Chang S.B."/>
            <person name="Chen F."/>
            <person name="Shi Y."/>
            <person name="Su Y.Y."/>
            <person name="Zhang Y.Q."/>
            <person name="Chen L.J."/>
            <person name="Yin Y."/>
            <person name="Lin M."/>
            <person name="Huang H."/>
            <person name="Deng H."/>
            <person name="Wang Z.W."/>
            <person name="Zhu S.L."/>
            <person name="Zhao X."/>
            <person name="Deng C."/>
            <person name="Niu S.C."/>
            <person name="Huang J."/>
            <person name="Wang M."/>
            <person name="Liu G.H."/>
            <person name="Yang H.J."/>
            <person name="Xiao X.J."/>
            <person name="Hsiao Y.Y."/>
            <person name="Wu W.L."/>
            <person name="Chen Y.Y."/>
            <person name="Mitsuda N."/>
            <person name="Ohme-Takagi M."/>
            <person name="Luo Y.B."/>
            <person name="Van de Peer Y."/>
            <person name="Liu Z.J."/>
        </authorList>
    </citation>
    <scope>NUCLEOTIDE SEQUENCE [LARGE SCALE GENOMIC DNA]</scope>
    <source>
        <tissue evidence="5">The whole plant</tissue>
    </source>
</reference>
<dbReference type="InterPro" id="IPR005202">
    <property type="entry name" value="TF_GRAS"/>
</dbReference>
<keyword evidence="6" id="KW-1185">Reference proteome</keyword>
<evidence type="ECO:0000256" key="4">
    <source>
        <dbReference type="SAM" id="MobiDB-lite"/>
    </source>
</evidence>
<gene>
    <name evidence="5" type="primary">GAI1</name>
    <name evidence="5" type="ORF">MA16_Dca023337</name>
</gene>
<dbReference type="Proteomes" id="UP000233837">
    <property type="component" value="Unassembled WGS sequence"/>
</dbReference>
<dbReference type="Pfam" id="PF03514">
    <property type="entry name" value="GRAS"/>
    <property type="match status" value="1"/>
</dbReference>
<dbReference type="PANTHER" id="PTHR31636">
    <property type="entry name" value="OSJNBA0084A10.13 PROTEIN-RELATED"/>
    <property type="match status" value="1"/>
</dbReference>
<reference evidence="5 6" key="2">
    <citation type="journal article" date="2017" name="Nature">
        <title>The Apostasia genome and the evolution of orchids.</title>
        <authorList>
            <person name="Zhang G.Q."/>
            <person name="Liu K.W."/>
            <person name="Li Z."/>
            <person name="Lohaus R."/>
            <person name="Hsiao Y.Y."/>
            <person name="Niu S.C."/>
            <person name="Wang J.Y."/>
            <person name="Lin Y.C."/>
            <person name="Xu Q."/>
            <person name="Chen L.J."/>
            <person name="Yoshida K."/>
            <person name="Fujiwara S."/>
            <person name="Wang Z.W."/>
            <person name="Zhang Y.Q."/>
            <person name="Mitsuda N."/>
            <person name="Wang M."/>
            <person name="Liu G.H."/>
            <person name="Pecoraro L."/>
            <person name="Huang H.X."/>
            <person name="Xiao X.J."/>
            <person name="Lin M."/>
            <person name="Wu X.Y."/>
            <person name="Wu W.L."/>
            <person name="Chen Y.Y."/>
            <person name="Chang S.B."/>
            <person name="Sakamoto S."/>
            <person name="Ohme-Takagi M."/>
            <person name="Yagi M."/>
            <person name="Zeng S.J."/>
            <person name="Shen C.Y."/>
            <person name="Yeh C.M."/>
            <person name="Luo Y.B."/>
            <person name="Tsai W.C."/>
            <person name="Van de Peer Y."/>
            <person name="Liu Z.J."/>
        </authorList>
    </citation>
    <scope>NUCLEOTIDE SEQUENCE [LARGE SCALE GENOMIC DNA]</scope>
    <source>
        <tissue evidence="5">The whole plant</tissue>
    </source>
</reference>
<accession>A0A2I0WP18</accession>
<dbReference type="STRING" id="906689.A0A2I0WP18"/>
<protein>
    <submittedName>
        <fullName evidence="5">DELLA protein GAI1</fullName>
    </submittedName>
</protein>
<comment type="caution">
    <text evidence="3">Lacks conserved residue(s) required for the propagation of feature annotation.</text>
</comment>
<comment type="similarity">
    <text evidence="3">Belongs to the GRAS family.</text>
</comment>
<evidence type="ECO:0000313" key="6">
    <source>
        <dbReference type="Proteomes" id="UP000233837"/>
    </source>
</evidence>
<evidence type="ECO:0000256" key="2">
    <source>
        <dbReference type="ARBA" id="ARBA00023163"/>
    </source>
</evidence>
<keyword evidence="2" id="KW-0804">Transcription</keyword>
<dbReference type="AlphaFoldDB" id="A0A2I0WP18"/>
<sequence>MSCVGVYSDFVSDPVRHFEHVQQLVGTRQASPVQPLIRDLSPNLVAKHSRTNTELLSPAPATKHRTQPSSPVSEYSNTVRLKLPSSIDIPASGTPAGELPNSVDILQSEPQPANLQRDSEDVIRLVHALMACAEAVNQENFKVSDVLVRQITVPASSQIGAIRKVVGYLAEALARKIYRFHPQQDYSLNSAFSDIIQMHFYESYPYLKFAHFTADLLQFPDSDTFVLSLHHLESPLIDPQLSPDETLVAYVKDDMFFPVAGTSSNVH</sequence>
<dbReference type="PROSITE" id="PS50985">
    <property type="entry name" value="GRAS"/>
    <property type="match status" value="1"/>
</dbReference>
<keyword evidence="1" id="KW-0805">Transcription regulation</keyword>
<evidence type="ECO:0000256" key="3">
    <source>
        <dbReference type="PROSITE-ProRule" id="PRU01191"/>
    </source>
</evidence>
<name>A0A2I0WP18_9ASPA</name>
<dbReference type="EMBL" id="KZ502510">
    <property type="protein sequence ID" value="PKU77409.1"/>
    <property type="molecule type" value="Genomic_DNA"/>
</dbReference>
<evidence type="ECO:0000256" key="1">
    <source>
        <dbReference type="ARBA" id="ARBA00023015"/>
    </source>
</evidence>
<proteinExistence type="inferred from homology"/>